<dbReference type="PANTHER" id="PTHR43857">
    <property type="entry name" value="BLR7761 PROTEIN"/>
    <property type="match status" value="1"/>
</dbReference>
<dbReference type="Pfam" id="PF01042">
    <property type="entry name" value="Ribonuc_L-PSP"/>
    <property type="match status" value="1"/>
</dbReference>
<dbReference type="AlphaFoldDB" id="A0AAV9P4S9"/>
<proteinExistence type="predicted"/>
<sequence length="147" mass="15935">MSTLTYTNPTGRGADLASQFHYHQAVRLPTQPPTLKLAGQGGFNKSDGVIPQPTSSDEIFKQVDFAFANVDDVLRTAGSKNGWGDVYLVRAYMVGMQDFDGAVIMAVKEGLRKWCGEGNRPVLTAVEVKGLALEGMVIEVEVEALMQ</sequence>
<keyword evidence="2" id="KW-1185">Reference proteome</keyword>
<dbReference type="InterPro" id="IPR006175">
    <property type="entry name" value="YjgF/YER057c/UK114"/>
</dbReference>
<dbReference type="InterPro" id="IPR035959">
    <property type="entry name" value="RutC-like_sf"/>
</dbReference>
<dbReference type="GeneID" id="89928781"/>
<evidence type="ECO:0008006" key="3">
    <source>
        <dbReference type="Google" id="ProtNLM"/>
    </source>
</evidence>
<gene>
    <name evidence="1" type="ORF">LTR77_007445</name>
</gene>
<dbReference type="EMBL" id="JAVRRT010000011">
    <property type="protein sequence ID" value="KAK5167746.1"/>
    <property type="molecule type" value="Genomic_DNA"/>
</dbReference>
<dbReference type="SUPFAM" id="SSF55298">
    <property type="entry name" value="YjgF-like"/>
    <property type="match status" value="1"/>
</dbReference>
<evidence type="ECO:0000313" key="2">
    <source>
        <dbReference type="Proteomes" id="UP001337655"/>
    </source>
</evidence>
<dbReference type="RefSeq" id="XP_064657452.1">
    <property type="nucleotide sequence ID" value="XM_064804682.1"/>
</dbReference>
<dbReference type="PANTHER" id="PTHR43857:SF1">
    <property type="entry name" value="YJGH FAMILY PROTEIN"/>
    <property type="match status" value="1"/>
</dbReference>
<accession>A0AAV9P4S9</accession>
<protein>
    <recommendedName>
        <fullName evidence="3">YjgF-like protein</fullName>
    </recommendedName>
</protein>
<reference evidence="1 2" key="1">
    <citation type="submission" date="2023-08" db="EMBL/GenBank/DDBJ databases">
        <title>Black Yeasts Isolated from many extreme environments.</title>
        <authorList>
            <person name="Coleine C."/>
            <person name="Stajich J.E."/>
            <person name="Selbmann L."/>
        </authorList>
    </citation>
    <scope>NUCLEOTIDE SEQUENCE [LARGE SCALE GENOMIC DNA]</scope>
    <source>
        <strain evidence="1 2">CCFEE 5935</strain>
    </source>
</reference>
<organism evidence="1 2">
    <name type="scientific">Saxophila tyrrhenica</name>
    <dbReference type="NCBI Taxonomy" id="1690608"/>
    <lineage>
        <taxon>Eukaryota</taxon>
        <taxon>Fungi</taxon>
        <taxon>Dikarya</taxon>
        <taxon>Ascomycota</taxon>
        <taxon>Pezizomycotina</taxon>
        <taxon>Dothideomycetes</taxon>
        <taxon>Dothideomycetidae</taxon>
        <taxon>Mycosphaerellales</taxon>
        <taxon>Extremaceae</taxon>
        <taxon>Saxophila</taxon>
    </lineage>
</organism>
<name>A0AAV9P4S9_9PEZI</name>
<evidence type="ECO:0000313" key="1">
    <source>
        <dbReference type="EMBL" id="KAK5167746.1"/>
    </source>
</evidence>
<comment type="caution">
    <text evidence="1">The sequence shown here is derived from an EMBL/GenBank/DDBJ whole genome shotgun (WGS) entry which is preliminary data.</text>
</comment>
<dbReference type="Gene3D" id="3.30.1330.40">
    <property type="entry name" value="RutC-like"/>
    <property type="match status" value="1"/>
</dbReference>
<dbReference type="Proteomes" id="UP001337655">
    <property type="component" value="Unassembled WGS sequence"/>
</dbReference>